<dbReference type="GO" id="GO:0030674">
    <property type="term" value="F:protein-macromolecule adaptor activity"/>
    <property type="evidence" value="ECO:0007669"/>
    <property type="project" value="TreeGrafter"/>
</dbReference>
<dbReference type="FunCoup" id="A0A3N4LJL0">
    <property type="interactions" value="602"/>
</dbReference>
<keyword evidence="3" id="KW-0479">Metal-binding</keyword>
<evidence type="ECO:0000256" key="7">
    <source>
        <dbReference type="ARBA" id="ARBA00023136"/>
    </source>
</evidence>
<dbReference type="OrthoDB" id="26184at2759"/>
<reference evidence="12 13" key="1">
    <citation type="journal article" date="2018" name="Nat. Ecol. Evol.">
        <title>Pezizomycetes genomes reveal the molecular basis of ectomycorrhizal truffle lifestyle.</title>
        <authorList>
            <person name="Murat C."/>
            <person name="Payen T."/>
            <person name="Noel B."/>
            <person name="Kuo A."/>
            <person name="Morin E."/>
            <person name="Chen J."/>
            <person name="Kohler A."/>
            <person name="Krizsan K."/>
            <person name="Balestrini R."/>
            <person name="Da Silva C."/>
            <person name="Montanini B."/>
            <person name="Hainaut M."/>
            <person name="Levati E."/>
            <person name="Barry K.W."/>
            <person name="Belfiori B."/>
            <person name="Cichocki N."/>
            <person name="Clum A."/>
            <person name="Dockter R.B."/>
            <person name="Fauchery L."/>
            <person name="Guy J."/>
            <person name="Iotti M."/>
            <person name="Le Tacon F."/>
            <person name="Lindquist E.A."/>
            <person name="Lipzen A."/>
            <person name="Malagnac F."/>
            <person name="Mello A."/>
            <person name="Molinier V."/>
            <person name="Miyauchi S."/>
            <person name="Poulain J."/>
            <person name="Riccioni C."/>
            <person name="Rubini A."/>
            <person name="Sitrit Y."/>
            <person name="Splivallo R."/>
            <person name="Traeger S."/>
            <person name="Wang M."/>
            <person name="Zifcakova L."/>
            <person name="Wipf D."/>
            <person name="Zambonelli A."/>
            <person name="Paolocci F."/>
            <person name="Nowrousian M."/>
            <person name="Ottonello S."/>
            <person name="Baldrian P."/>
            <person name="Spatafora J.W."/>
            <person name="Henrissat B."/>
            <person name="Nagy L.G."/>
            <person name="Aury J.M."/>
            <person name="Wincker P."/>
            <person name="Grigoriev I.V."/>
            <person name="Bonfante P."/>
            <person name="Martin F.M."/>
        </authorList>
    </citation>
    <scope>NUCLEOTIDE SEQUENCE [LARGE SCALE GENOMIC DNA]</scope>
    <source>
        <strain evidence="12 13">ATCC MYA-4762</strain>
    </source>
</reference>
<keyword evidence="13" id="KW-1185">Reference proteome</keyword>
<dbReference type="InterPro" id="IPR057307">
    <property type="entry name" value="PEP5_VPS11_N"/>
</dbReference>
<proteinExistence type="inferred from homology"/>
<accession>A0A3N4LJL0</accession>
<evidence type="ECO:0000256" key="2">
    <source>
        <dbReference type="ARBA" id="ARBA00022448"/>
    </source>
</evidence>
<evidence type="ECO:0000256" key="4">
    <source>
        <dbReference type="ARBA" id="ARBA00022771"/>
    </source>
</evidence>
<dbReference type="GO" id="GO:0006904">
    <property type="term" value="P:vesicle docking involved in exocytosis"/>
    <property type="evidence" value="ECO:0007669"/>
    <property type="project" value="TreeGrafter"/>
</dbReference>
<dbReference type="EMBL" id="ML121548">
    <property type="protein sequence ID" value="RPB23097.1"/>
    <property type="molecule type" value="Genomic_DNA"/>
</dbReference>
<dbReference type="STRING" id="1051890.A0A3N4LJL0"/>
<keyword evidence="7 9" id="KW-0472">Membrane</keyword>
<dbReference type="GO" id="GO:0007033">
    <property type="term" value="P:vacuole organization"/>
    <property type="evidence" value="ECO:0007669"/>
    <property type="project" value="TreeGrafter"/>
</dbReference>
<keyword evidence="2 9" id="KW-0813">Transport</keyword>
<comment type="similarity">
    <text evidence="1 9">Belongs to the VPS11 family.</text>
</comment>
<keyword evidence="4 10" id="KW-0863">Zinc-finger</keyword>
<keyword evidence="6 9" id="KW-0653">Protein transport</keyword>
<protein>
    <recommendedName>
        <fullName evidence="9">E3 ubiquitin-protein ligase PEP5</fullName>
        <ecNumber evidence="9">2.3.2.27</ecNumber>
    </recommendedName>
</protein>
<dbReference type="EC" id="2.3.2.27" evidence="9"/>
<dbReference type="GO" id="GO:0006886">
    <property type="term" value="P:intracellular protein transport"/>
    <property type="evidence" value="ECO:0007669"/>
    <property type="project" value="UniProtKB-UniRule"/>
</dbReference>
<evidence type="ECO:0000256" key="6">
    <source>
        <dbReference type="ARBA" id="ARBA00022927"/>
    </source>
</evidence>
<evidence type="ECO:0000313" key="12">
    <source>
        <dbReference type="EMBL" id="RPB23097.1"/>
    </source>
</evidence>
<comment type="catalytic activity">
    <reaction evidence="9">
        <text>S-ubiquitinyl-[E2 ubiquitin-conjugating enzyme]-L-cysteine + [acceptor protein]-L-lysine = [E2 ubiquitin-conjugating enzyme]-L-cysteine + N(6)-ubiquitinyl-[acceptor protein]-L-lysine.</text>
        <dbReference type="EC" id="2.3.2.27"/>
    </reaction>
</comment>
<dbReference type="InterPro" id="IPR001841">
    <property type="entry name" value="Znf_RING"/>
</dbReference>
<dbReference type="SUPFAM" id="SSF57850">
    <property type="entry name" value="RING/U-box"/>
    <property type="match status" value="1"/>
</dbReference>
<dbReference type="InterPro" id="IPR057308">
    <property type="entry name" value="CHCR_PEP5_VPS11"/>
</dbReference>
<dbReference type="Pfam" id="PF23341">
    <property type="entry name" value="PEP5_VPS11_N"/>
    <property type="match status" value="1"/>
</dbReference>
<organism evidence="12 13">
    <name type="scientific">Terfezia boudieri ATCC MYA-4762</name>
    <dbReference type="NCBI Taxonomy" id="1051890"/>
    <lineage>
        <taxon>Eukaryota</taxon>
        <taxon>Fungi</taxon>
        <taxon>Dikarya</taxon>
        <taxon>Ascomycota</taxon>
        <taxon>Pezizomycotina</taxon>
        <taxon>Pezizomycetes</taxon>
        <taxon>Pezizales</taxon>
        <taxon>Pezizaceae</taxon>
        <taxon>Terfezia</taxon>
    </lineage>
</organism>
<dbReference type="Pfam" id="PF17122">
    <property type="entry name" value="zf-C3H2C3"/>
    <property type="match status" value="1"/>
</dbReference>
<dbReference type="Gene3D" id="3.30.40.10">
    <property type="entry name" value="Zinc/RING finger domain, C3HC4 (zinc finger)"/>
    <property type="match status" value="1"/>
</dbReference>
<evidence type="ECO:0000256" key="3">
    <source>
        <dbReference type="ARBA" id="ARBA00022723"/>
    </source>
</evidence>
<evidence type="ECO:0000256" key="1">
    <source>
        <dbReference type="ARBA" id="ARBA00007070"/>
    </source>
</evidence>
<sequence>MALASWKSFPFFNVTRVNPHDENPKIFEGDIRSIASSFLNLFLGTGDGHVQILSSSFKLVRTLAAYLQHSAVSHLQQVEGTSLLVTIGEDLSSEAILKVWALDQTDKKTSAPKYLSTVTAMAITTPTLNPVAVAFANGSLTLIRGDLIHDRGAKQRIGETRLWISTTIRLLCMHIDGSPGIMGARLGIGGGAIGGSQNDVRVVDAQGGVGVGCMIGVPTKEATSISIGEVVVVRDDAIYFYSSTGGKGGCYAYEGAKSRVYIYKNYMTLVSPSQSAPSSGTGGSIGGALKKMVGGAIGSNRGELVDWDVTRFTIVDTEGKYLAAQEVVVGSGGAGGVRGVFELGDFLWVLGLDGKLWRYQEKDLTAKLNLLYACNLYLLAISLASKSPSIEPQRLNSIFRKYADYLYAKQDFDGAMQWYIKALGDEPSAEVSGVIKKFLDTQRIGNLIEYLEELHKRDGAGVDHTTLLVSCYAKGRDMEKLEKFIKSTDGTKGETYIVVSILVENLEKYSDALDYLSSLEPGRAYPNLMKYARLLLKHIPQETTRFFVRYYTGKFVPRKQPEEFETSKAAPADTAATFPLQAEAPTVPISVSTLPSTMGSQTDEPEYILPQPRTAFSSFIENPREFIEFLESLLEMENTSNILLLSHLSNFSDGTVLVREKQGLRFDIFRSCTSARDTKGALEALRKYRPEEPQLYTAALAYFTSSAQVLNEVGEEELKNVLKKIDELGLMKPLQVVQTLSVNVVATVGMVKKYLGETIQKERKEIQANRRLIESYKTDTESKQKEIADLASKPVTFQAQRCQACRMQLDMPIVHFLCKHSFHQRCLNQVNGDFECPNCQANTETIRAIWRTQDEQADRHDLFKAALADSKDKFATISEWFGRGVMVSPPTVEG</sequence>
<keyword evidence="9" id="KW-0926">Vacuole</keyword>
<dbReference type="GO" id="GO:0030897">
    <property type="term" value="C:HOPS complex"/>
    <property type="evidence" value="ECO:0007669"/>
    <property type="project" value="UniProtKB-UniRule"/>
</dbReference>
<evidence type="ECO:0000259" key="11">
    <source>
        <dbReference type="PROSITE" id="PS50089"/>
    </source>
</evidence>
<keyword evidence="9" id="KW-0808">Transferase</keyword>
<evidence type="ECO:0000256" key="9">
    <source>
        <dbReference type="PIRNR" id="PIRNR007860"/>
    </source>
</evidence>
<dbReference type="Proteomes" id="UP000267821">
    <property type="component" value="Unassembled WGS sequence"/>
</dbReference>
<dbReference type="PIRSF" id="PIRSF007860">
    <property type="entry name" value="VPS11"/>
    <property type="match status" value="1"/>
</dbReference>
<dbReference type="PANTHER" id="PTHR23323:SF24">
    <property type="entry name" value="VACUOLAR PROTEIN SORTING-ASSOCIATED PROTEIN 11 HOMOLOG"/>
    <property type="match status" value="1"/>
</dbReference>
<dbReference type="InParanoid" id="A0A3N4LJL0"/>
<dbReference type="GO" id="GO:0007032">
    <property type="term" value="P:endosome organization"/>
    <property type="evidence" value="ECO:0007669"/>
    <property type="project" value="TreeGrafter"/>
</dbReference>
<dbReference type="GO" id="GO:0033263">
    <property type="term" value="C:CORVET complex"/>
    <property type="evidence" value="ECO:0007669"/>
    <property type="project" value="UniProtKB-UniRule"/>
</dbReference>
<evidence type="ECO:0000256" key="8">
    <source>
        <dbReference type="ARBA" id="ARBA00029433"/>
    </source>
</evidence>
<evidence type="ECO:0000313" key="13">
    <source>
        <dbReference type="Proteomes" id="UP000267821"/>
    </source>
</evidence>
<dbReference type="GO" id="GO:0048284">
    <property type="term" value="P:organelle fusion"/>
    <property type="evidence" value="ECO:0007669"/>
    <property type="project" value="TreeGrafter"/>
</dbReference>
<dbReference type="InterPro" id="IPR013083">
    <property type="entry name" value="Znf_RING/FYVE/PHD"/>
</dbReference>
<dbReference type="PANTHER" id="PTHR23323">
    <property type="entry name" value="VACUOLAR PROTEIN SORTING-ASSOCIATED PROTEIN"/>
    <property type="match status" value="1"/>
</dbReference>
<keyword evidence="5" id="KW-0862">Zinc</keyword>
<gene>
    <name evidence="12" type="ORF">L211DRAFT_857828</name>
</gene>
<keyword evidence="9" id="KW-0833">Ubl conjugation pathway</keyword>
<dbReference type="Pfam" id="PF23356">
    <property type="entry name" value="TPR_PEP5_VPS11"/>
    <property type="match status" value="2"/>
</dbReference>
<dbReference type="PROSITE" id="PS50089">
    <property type="entry name" value="ZF_RING_2"/>
    <property type="match status" value="1"/>
</dbReference>
<dbReference type="GO" id="GO:0061630">
    <property type="term" value="F:ubiquitin protein ligase activity"/>
    <property type="evidence" value="ECO:0007669"/>
    <property type="project" value="UniProtKB-EC"/>
</dbReference>
<dbReference type="InterPro" id="IPR024763">
    <property type="entry name" value="VPS11_C"/>
</dbReference>
<comment type="subunit">
    <text evidence="9">Component of the homotypic vacuole fusion and vacuole protein sorting (HOPS) complex. Component of the class C core vacuole/endosome tethering (CORVET) complex.</text>
</comment>
<evidence type="ECO:0000256" key="10">
    <source>
        <dbReference type="PROSITE-ProRule" id="PRU00175"/>
    </source>
</evidence>
<dbReference type="CDD" id="cd16688">
    <property type="entry name" value="RING-H2_Vps11"/>
    <property type="match status" value="1"/>
</dbReference>
<dbReference type="Pfam" id="PF12451">
    <property type="entry name" value="VPS11_C"/>
    <property type="match status" value="1"/>
</dbReference>
<dbReference type="GO" id="GO:0000329">
    <property type="term" value="C:fungal-type vacuole membrane"/>
    <property type="evidence" value="ECO:0007669"/>
    <property type="project" value="UniProtKB-UniRule"/>
</dbReference>
<evidence type="ECO:0000256" key="5">
    <source>
        <dbReference type="ARBA" id="ARBA00022833"/>
    </source>
</evidence>
<dbReference type="AlphaFoldDB" id="A0A3N4LJL0"/>
<dbReference type="GO" id="GO:0008270">
    <property type="term" value="F:zinc ion binding"/>
    <property type="evidence" value="ECO:0007669"/>
    <property type="project" value="UniProtKB-KW"/>
</dbReference>
<name>A0A3N4LJL0_9PEZI</name>
<comment type="subcellular location">
    <subcellularLocation>
        <location evidence="8">Endomembrane system</location>
        <topology evidence="8">Peripheral membrane protein</topology>
        <orientation evidence="8">Cytoplasmic side</orientation>
    </subcellularLocation>
    <subcellularLocation>
        <location evidence="9">Vacuole membrane</location>
        <topology evidence="9">Peripheral membrane protein</topology>
        <orientation evidence="9">Cytoplasmic side</orientation>
    </subcellularLocation>
</comment>
<dbReference type="InterPro" id="IPR016528">
    <property type="entry name" value="VPS11"/>
</dbReference>
<feature type="domain" description="RING-type" evidence="11">
    <location>
        <begin position="802"/>
        <end position="840"/>
    </location>
</feature>